<evidence type="ECO:0000313" key="3">
    <source>
        <dbReference type="Proteomes" id="UP001151760"/>
    </source>
</evidence>
<name>A0ABQ5A3Z8_9ASTR</name>
<proteinExistence type="predicted"/>
<sequence>METESQASFSIGKETGELAVMETIRMDDMDFFEMVHHFFNREREVIQNPLAPERGAAPEALPQAPAPTEVAHPAPDQKERERAAVRALSGNDGNLVQCREGDNVLRSGDLRGDGYGNPPQMDREYKGDPNLLKPVIREYRPNESTTRELQIKNFTSNFGPQHPAAHGVFTSLFGKNEKWCERAEPHIWNHSQCGTKRYAESAPMPLAMPCLVPRHGGGSRSANGHEHRAKGRWPRYPHLRSDEWRTDRPGFSRALAGSGVPVKGASAYPGVIITTCTSNLGTVERVTRLLFHSTTFVPVIHSLTERSSEGQPAHTASGEDGTTGKDRLAKTPQARSVVGLRRGSIGRKGSPRWKSLGGRTIGQKWKALDYEPIKRPYGVKGRRSNAE</sequence>
<evidence type="ECO:0000313" key="2">
    <source>
        <dbReference type="EMBL" id="GJS96748.1"/>
    </source>
</evidence>
<reference evidence="2" key="2">
    <citation type="submission" date="2022-01" db="EMBL/GenBank/DDBJ databases">
        <authorList>
            <person name="Yamashiro T."/>
            <person name="Shiraishi A."/>
            <person name="Satake H."/>
            <person name="Nakayama K."/>
        </authorList>
    </citation>
    <scope>NUCLEOTIDE SEQUENCE</scope>
</reference>
<dbReference type="EMBL" id="BQNB010011910">
    <property type="protein sequence ID" value="GJS96748.1"/>
    <property type="molecule type" value="Genomic_DNA"/>
</dbReference>
<comment type="caution">
    <text evidence="2">The sequence shown here is derived from an EMBL/GenBank/DDBJ whole genome shotgun (WGS) entry which is preliminary data.</text>
</comment>
<feature type="compositionally biased region" description="Low complexity" evidence="1">
    <location>
        <begin position="57"/>
        <end position="67"/>
    </location>
</feature>
<protein>
    <recommendedName>
        <fullName evidence="4">NADH dehydrogenase subunit 7</fullName>
    </recommendedName>
</protein>
<feature type="region of interest" description="Disordered" evidence="1">
    <location>
        <begin position="106"/>
        <end position="128"/>
    </location>
</feature>
<accession>A0ABQ5A3Z8</accession>
<evidence type="ECO:0008006" key="4">
    <source>
        <dbReference type="Google" id="ProtNLM"/>
    </source>
</evidence>
<reference evidence="2" key="1">
    <citation type="journal article" date="2022" name="Int. J. Mol. Sci.">
        <title>Draft Genome of Tanacetum Coccineum: Genomic Comparison of Closely Related Tanacetum-Family Plants.</title>
        <authorList>
            <person name="Yamashiro T."/>
            <person name="Shiraishi A."/>
            <person name="Nakayama K."/>
            <person name="Satake H."/>
        </authorList>
    </citation>
    <scope>NUCLEOTIDE SEQUENCE</scope>
</reference>
<dbReference type="Proteomes" id="UP001151760">
    <property type="component" value="Unassembled WGS sequence"/>
</dbReference>
<evidence type="ECO:0000256" key="1">
    <source>
        <dbReference type="SAM" id="MobiDB-lite"/>
    </source>
</evidence>
<keyword evidence="3" id="KW-1185">Reference proteome</keyword>
<feature type="region of interest" description="Disordered" evidence="1">
    <location>
        <begin position="304"/>
        <end position="357"/>
    </location>
</feature>
<feature type="region of interest" description="Disordered" evidence="1">
    <location>
        <begin position="55"/>
        <end position="81"/>
    </location>
</feature>
<organism evidence="2 3">
    <name type="scientific">Tanacetum coccineum</name>
    <dbReference type="NCBI Taxonomy" id="301880"/>
    <lineage>
        <taxon>Eukaryota</taxon>
        <taxon>Viridiplantae</taxon>
        <taxon>Streptophyta</taxon>
        <taxon>Embryophyta</taxon>
        <taxon>Tracheophyta</taxon>
        <taxon>Spermatophyta</taxon>
        <taxon>Magnoliopsida</taxon>
        <taxon>eudicotyledons</taxon>
        <taxon>Gunneridae</taxon>
        <taxon>Pentapetalae</taxon>
        <taxon>asterids</taxon>
        <taxon>campanulids</taxon>
        <taxon>Asterales</taxon>
        <taxon>Asteraceae</taxon>
        <taxon>Asteroideae</taxon>
        <taxon>Anthemideae</taxon>
        <taxon>Anthemidinae</taxon>
        <taxon>Tanacetum</taxon>
    </lineage>
</organism>
<gene>
    <name evidence="2" type="ORF">Tco_0803716</name>
</gene>